<reference evidence="1" key="1">
    <citation type="journal article" date="2021" name="New Phytol.">
        <title>Evolutionary innovations through gain and loss of genes in the ectomycorrhizal Boletales.</title>
        <authorList>
            <person name="Wu G."/>
            <person name="Miyauchi S."/>
            <person name="Morin E."/>
            <person name="Kuo A."/>
            <person name="Drula E."/>
            <person name="Varga T."/>
            <person name="Kohler A."/>
            <person name="Feng B."/>
            <person name="Cao Y."/>
            <person name="Lipzen A."/>
            <person name="Daum C."/>
            <person name="Hundley H."/>
            <person name="Pangilinan J."/>
            <person name="Johnson J."/>
            <person name="Barry K."/>
            <person name="LaButti K."/>
            <person name="Ng V."/>
            <person name="Ahrendt S."/>
            <person name="Min B."/>
            <person name="Choi I.G."/>
            <person name="Park H."/>
            <person name="Plett J.M."/>
            <person name="Magnuson J."/>
            <person name="Spatafora J.W."/>
            <person name="Nagy L.G."/>
            <person name="Henrissat B."/>
            <person name="Grigoriev I.V."/>
            <person name="Yang Z.L."/>
            <person name="Xu J."/>
            <person name="Martin F.M."/>
        </authorList>
    </citation>
    <scope>NUCLEOTIDE SEQUENCE</scope>
    <source>
        <strain evidence="1">KUC20120723A-06</strain>
    </source>
</reference>
<evidence type="ECO:0000313" key="2">
    <source>
        <dbReference type="Proteomes" id="UP000790709"/>
    </source>
</evidence>
<proteinExistence type="predicted"/>
<comment type="caution">
    <text evidence="1">The sequence shown here is derived from an EMBL/GenBank/DDBJ whole genome shotgun (WGS) entry which is preliminary data.</text>
</comment>
<dbReference type="EMBL" id="MU266634">
    <property type="protein sequence ID" value="KAH7919746.1"/>
    <property type="molecule type" value="Genomic_DNA"/>
</dbReference>
<gene>
    <name evidence="1" type="ORF">BV22DRAFT_1133620</name>
</gene>
<sequence length="479" mass="52944">MARTKNTARKVTGGSATRKVRQTDVASSAPMESLRRSVKRPRPRSSTPLPTAVSVVAGKPAATSEVRELRWQRDQDGNKWCYMCQDGGHLLFRCDNCPRVVCSRCIEVPEAITSTRGGQDSMFECPTCHIARVRREEVAGPYTAFYTPNENGQYGQPLLTSMPITIPGAFSLGSGAKVDSRSLCIVHFVCKGQNVNGGPARMAKTYLEGYIGDDSLVYVEVEFDLTLDEGERDFVEYKMKLANYLVDEKYARLMIFVTTHSDDTSGDLFVGPKCCFEVGMWMDTFFGGPMAPVVQGATVFLLACGTVVTLPDPFIAVQKKVTEYRFSSLWAFGAPGLHPNAVVPFVVAFCQRVVVEGAQPLKIIAKLLAASSRLNLHSDVLHISPATSSLHHAEVHRYVWSHKTIRPWGSSLPVQCPKCKCLKSWSSPTRQDNAYIFTCASGVGECQRKPSRQRFESRGVYRFVEVGASSDGKWIEYTS</sequence>
<evidence type="ECO:0000313" key="1">
    <source>
        <dbReference type="EMBL" id="KAH7919746.1"/>
    </source>
</evidence>
<keyword evidence="2" id="KW-1185">Reference proteome</keyword>
<accession>A0ACB8B1R0</accession>
<protein>
    <submittedName>
        <fullName evidence="1">Uncharacterized protein</fullName>
    </submittedName>
</protein>
<dbReference type="Proteomes" id="UP000790709">
    <property type="component" value="Unassembled WGS sequence"/>
</dbReference>
<name>A0ACB8B1R0_9AGAM</name>
<organism evidence="1 2">
    <name type="scientific">Leucogyrophana mollusca</name>
    <dbReference type="NCBI Taxonomy" id="85980"/>
    <lineage>
        <taxon>Eukaryota</taxon>
        <taxon>Fungi</taxon>
        <taxon>Dikarya</taxon>
        <taxon>Basidiomycota</taxon>
        <taxon>Agaricomycotina</taxon>
        <taxon>Agaricomycetes</taxon>
        <taxon>Agaricomycetidae</taxon>
        <taxon>Boletales</taxon>
        <taxon>Boletales incertae sedis</taxon>
        <taxon>Leucogyrophana</taxon>
    </lineage>
</organism>